<name>A0A3A9YMV3_9ACTN</name>
<feature type="region of interest" description="Disordered" evidence="3">
    <location>
        <begin position="202"/>
        <end position="243"/>
    </location>
</feature>
<dbReference type="EMBL" id="RBAL01000023">
    <property type="protein sequence ID" value="RKN37601.1"/>
    <property type="molecule type" value="Genomic_DNA"/>
</dbReference>
<reference evidence="5 6" key="1">
    <citation type="journal article" date="2014" name="Int. J. Syst. Evol. Microbiol.">
        <title>Streptomyces hoynatensis sp. nov., isolated from deep marine sediment.</title>
        <authorList>
            <person name="Veyisoglu A."/>
            <person name="Sahin N."/>
        </authorList>
    </citation>
    <scope>NUCLEOTIDE SEQUENCE [LARGE SCALE GENOMIC DNA]</scope>
    <source>
        <strain evidence="5 6">KCTC 29097</strain>
    </source>
</reference>
<dbReference type="InterPro" id="IPR001647">
    <property type="entry name" value="HTH_TetR"/>
</dbReference>
<dbReference type="GO" id="GO:0003677">
    <property type="term" value="F:DNA binding"/>
    <property type="evidence" value="ECO:0007669"/>
    <property type="project" value="UniProtKB-UniRule"/>
</dbReference>
<evidence type="ECO:0000256" key="3">
    <source>
        <dbReference type="SAM" id="MobiDB-lite"/>
    </source>
</evidence>
<protein>
    <submittedName>
        <fullName evidence="5">TetR/AcrR family transcriptional regulator</fullName>
    </submittedName>
</protein>
<feature type="domain" description="HTH tetR-type" evidence="4">
    <location>
        <begin position="24"/>
        <end position="84"/>
    </location>
</feature>
<dbReference type="PANTHER" id="PTHR30328">
    <property type="entry name" value="TRANSCRIPTIONAL REPRESSOR"/>
    <property type="match status" value="1"/>
</dbReference>
<dbReference type="Pfam" id="PF17926">
    <property type="entry name" value="TetR_C_21"/>
    <property type="match status" value="1"/>
</dbReference>
<dbReference type="PRINTS" id="PR00455">
    <property type="entry name" value="HTHTETR"/>
</dbReference>
<dbReference type="SUPFAM" id="SSF48498">
    <property type="entry name" value="Tetracyclin repressor-like, C-terminal domain"/>
    <property type="match status" value="1"/>
</dbReference>
<dbReference type="InterPro" id="IPR036271">
    <property type="entry name" value="Tet_transcr_reg_TetR-rel_C_sf"/>
</dbReference>
<accession>A0A3A9YMV3</accession>
<evidence type="ECO:0000259" key="4">
    <source>
        <dbReference type="PROSITE" id="PS50977"/>
    </source>
</evidence>
<dbReference type="RefSeq" id="WP_120684362.1">
    <property type="nucleotide sequence ID" value="NZ_RBAL01000023.1"/>
</dbReference>
<dbReference type="Proteomes" id="UP000272474">
    <property type="component" value="Unassembled WGS sequence"/>
</dbReference>
<dbReference type="Gene3D" id="1.10.357.10">
    <property type="entry name" value="Tetracycline Repressor, domain 2"/>
    <property type="match status" value="1"/>
</dbReference>
<comment type="caution">
    <text evidence="5">The sequence shown here is derived from an EMBL/GenBank/DDBJ whole genome shotgun (WGS) entry which is preliminary data.</text>
</comment>
<keyword evidence="6" id="KW-1185">Reference proteome</keyword>
<evidence type="ECO:0000313" key="5">
    <source>
        <dbReference type="EMBL" id="RKN37601.1"/>
    </source>
</evidence>
<dbReference type="OrthoDB" id="4726108at2"/>
<dbReference type="AlphaFoldDB" id="A0A3A9YMV3"/>
<dbReference type="InterPro" id="IPR050109">
    <property type="entry name" value="HTH-type_TetR-like_transc_reg"/>
</dbReference>
<feature type="region of interest" description="Disordered" evidence="3">
    <location>
        <begin position="1"/>
        <end position="24"/>
    </location>
</feature>
<evidence type="ECO:0000313" key="6">
    <source>
        <dbReference type="Proteomes" id="UP000272474"/>
    </source>
</evidence>
<dbReference type="PANTHER" id="PTHR30328:SF54">
    <property type="entry name" value="HTH-TYPE TRANSCRIPTIONAL REPRESSOR SCO4008"/>
    <property type="match status" value="1"/>
</dbReference>
<feature type="compositionally biased region" description="Basic and acidic residues" evidence="3">
    <location>
        <begin position="215"/>
        <end position="225"/>
    </location>
</feature>
<dbReference type="GO" id="GO:0006355">
    <property type="term" value="P:regulation of DNA-templated transcription"/>
    <property type="evidence" value="ECO:0007669"/>
    <property type="project" value="UniProtKB-ARBA"/>
</dbReference>
<gene>
    <name evidence="5" type="ORF">D7294_27020</name>
</gene>
<dbReference type="Pfam" id="PF00440">
    <property type="entry name" value="TetR_N"/>
    <property type="match status" value="1"/>
</dbReference>
<sequence length="243" mass="27005">MRGPRPEGRPGRAPRSEERQRDAERSRKLLIDAALDEFAAHGPAGSRVQDIAERAGVNKQLINYYFGGKDGLYRELLRVWAESEALFADENASLAEIAVQYFERGLADPRPIRLVLWRGLSGDEQQFPEETAAVSADLDRLGHARTRGEIAEDLDPGFLRLALMGMIMTPIALPQLARHAYGLDPRSPEFRDRYAEQLRRLVRHLAGAQDAPEEPAARPENDRPQAGKRSSTSRGSRSGQTAG</sequence>
<dbReference type="InterPro" id="IPR009057">
    <property type="entry name" value="Homeodomain-like_sf"/>
</dbReference>
<evidence type="ECO:0000256" key="1">
    <source>
        <dbReference type="ARBA" id="ARBA00023125"/>
    </source>
</evidence>
<proteinExistence type="predicted"/>
<dbReference type="InterPro" id="IPR041467">
    <property type="entry name" value="Sco4008_C"/>
</dbReference>
<evidence type="ECO:0000256" key="2">
    <source>
        <dbReference type="PROSITE-ProRule" id="PRU00335"/>
    </source>
</evidence>
<organism evidence="5 6">
    <name type="scientific">Streptomyces hoynatensis</name>
    <dbReference type="NCBI Taxonomy" id="1141874"/>
    <lineage>
        <taxon>Bacteria</taxon>
        <taxon>Bacillati</taxon>
        <taxon>Actinomycetota</taxon>
        <taxon>Actinomycetes</taxon>
        <taxon>Kitasatosporales</taxon>
        <taxon>Streptomycetaceae</taxon>
        <taxon>Streptomyces</taxon>
    </lineage>
</organism>
<feature type="DNA-binding region" description="H-T-H motif" evidence="2">
    <location>
        <begin position="47"/>
        <end position="66"/>
    </location>
</feature>
<keyword evidence="1 2" id="KW-0238">DNA-binding</keyword>
<dbReference type="PROSITE" id="PS50977">
    <property type="entry name" value="HTH_TETR_2"/>
    <property type="match status" value="1"/>
</dbReference>
<feature type="compositionally biased region" description="Low complexity" evidence="3">
    <location>
        <begin position="227"/>
        <end position="243"/>
    </location>
</feature>
<dbReference type="SUPFAM" id="SSF46689">
    <property type="entry name" value="Homeodomain-like"/>
    <property type="match status" value="1"/>
</dbReference>